<reference evidence="9 10" key="1">
    <citation type="submission" date="2017-05" db="EMBL/GenBank/DDBJ databases">
        <authorList>
            <person name="Song R."/>
            <person name="Chenine A.L."/>
            <person name="Ruprecht R.M."/>
        </authorList>
    </citation>
    <scope>NUCLEOTIDE SEQUENCE [LARGE SCALE GENOMIC DNA]</scope>
    <source>
        <strain evidence="9 10">CECT 7927</strain>
    </source>
</reference>
<organism evidence="9 10">
    <name type="scientific">Vibrio mangrovi</name>
    <dbReference type="NCBI Taxonomy" id="474394"/>
    <lineage>
        <taxon>Bacteria</taxon>
        <taxon>Pseudomonadati</taxon>
        <taxon>Pseudomonadota</taxon>
        <taxon>Gammaproteobacteria</taxon>
        <taxon>Vibrionales</taxon>
        <taxon>Vibrionaceae</taxon>
        <taxon>Vibrio</taxon>
    </lineage>
</organism>
<evidence type="ECO:0000313" key="9">
    <source>
        <dbReference type="EMBL" id="SMS02771.1"/>
    </source>
</evidence>
<gene>
    <name evidence="9" type="primary">helD_2</name>
    <name evidence="8" type="ORF">SBX37_05560</name>
    <name evidence="9" type="ORF">VIM7927_04111</name>
</gene>
<dbReference type="InterPro" id="IPR027417">
    <property type="entry name" value="P-loop_NTPase"/>
</dbReference>
<dbReference type="OrthoDB" id="5298826at2"/>
<evidence type="ECO:0000256" key="5">
    <source>
        <dbReference type="PROSITE-ProRule" id="PRU00560"/>
    </source>
</evidence>
<protein>
    <submittedName>
        <fullName evidence="9">Helicase IV</fullName>
        <ecNumber evidence="9">3.6.4.12</ecNumber>
    </submittedName>
    <submittedName>
        <fullName evidence="8">UvrD-helicase domain-containing protein</fullName>
    </submittedName>
</protein>
<evidence type="ECO:0000313" key="8">
    <source>
        <dbReference type="EMBL" id="MDW6002331.1"/>
    </source>
</evidence>
<dbReference type="RefSeq" id="WP_087482776.1">
    <property type="nucleotide sequence ID" value="NZ_AP024883.1"/>
</dbReference>
<evidence type="ECO:0000313" key="10">
    <source>
        <dbReference type="Proteomes" id="UP000196125"/>
    </source>
</evidence>
<dbReference type="PROSITE" id="PS51198">
    <property type="entry name" value="UVRD_HELICASE_ATP_BIND"/>
    <property type="match status" value="1"/>
</dbReference>
<keyword evidence="2 5" id="KW-0378">Hydrolase</keyword>
<dbReference type="PANTHER" id="PTHR11070:SF65">
    <property type="entry name" value="DNA 3'-5' HELICASE"/>
    <property type="match status" value="1"/>
</dbReference>
<accession>A0A1Y6J0K3</accession>
<feature type="binding site" evidence="5">
    <location>
        <begin position="182"/>
        <end position="189"/>
    </location>
    <ligand>
        <name>ATP</name>
        <dbReference type="ChEBI" id="CHEBI:30616"/>
    </ligand>
</feature>
<evidence type="ECO:0000256" key="2">
    <source>
        <dbReference type="ARBA" id="ARBA00022801"/>
    </source>
</evidence>
<keyword evidence="3 5" id="KW-0347">Helicase</keyword>
<dbReference type="InterPro" id="IPR014016">
    <property type="entry name" value="UvrD-like_ATP-bd"/>
</dbReference>
<evidence type="ECO:0000259" key="7">
    <source>
        <dbReference type="PROSITE" id="PS51198"/>
    </source>
</evidence>
<dbReference type="GO" id="GO:0003677">
    <property type="term" value="F:DNA binding"/>
    <property type="evidence" value="ECO:0007669"/>
    <property type="project" value="InterPro"/>
</dbReference>
<dbReference type="SUPFAM" id="SSF52540">
    <property type="entry name" value="P-loop containing nucleoside triphosphate hydrolases"/>
    <property type="match status" value="1"/>
</dbReference>
<dbReference type="EMBL" id="JAWRCO010000001">
    <property type="protein sequence ID" value="MDW6002331.1"/>
    <property type="molecule type" value="Genomic_DNA"/>
</dbReference>
<evidence type="ECO:0000313" key="11">
    <source>
        <dbReference type="Proteomes" id="UP001283366"/>
    </source>
</evidence>
<dbReference type="AlphaFoldDB" id="A0A1Y6J0K3"/>
<dbReference type="GO" id="GO:0043138">
    <property type="term" value="F:3'-5' DNA helicase activity"/>
    <property type="evidence" value="ECO:0007669"/>
    <property type="project" value="TreeGrafter"/>
</dbReference>
<feature type="domain" description="UvrD-like helicase ATP-binding" evidence="7">
    <location>
        <begin position="161"/>
        <end position="678"/>
    </location>
</feature>
<dbReference type="GO" id="GO:0016787">
    <property type="term" value="F:hydrolase activity"/>
    <property type="evidence" value="ECO:0007669"/>
    <property type="project" value="UniProtKB-UniRule"/>
</dbReference>
<dbReference type="Proteomes" id="UP000196125">
    <property type="component" value="Unassembled WGS sequence"/>
</dbReference>
<dbReference type="Proteomes" id="UP001283366">
    <property type="component" value="Unassembled WGS sequence"/>
</dbReference>
<evidence type="ECO:0000256" key="6">
    <source>
        <dbReference type="SAM" id="Coils"/>
    </source>
</evidence>
<evidence type="ECO:0000256" key="4">
    <source>
        <dbReference type="ARBA" id="ARBA00022840"/>
    </source>
</evidence>
<dbReference type="Pfam" id="PF00580">
    <property type="entry name" value="UvrD-helicase"/>
    <property type="match status" value="1"/>
</dbReference>
<evidence type="ECO:0000256" key="3">
    <source>
        <dbReference type="ARBA" id="ARBA00022806"/>
    </source>
</evidence>
<evidence type="ECO:0000256" key="1">
    <source>
        <dbReference type="ARBA" id="ARBA00022741"/>
    </source>
</evidence>
<dbReference type="InterPro" id="IPR000212">
    <property type="entry name" value="DNA_helicase_UvrD/REP"/>
</dbReference>
<dbReference type="EC" id="3.6.4.12" evidence="9"/>
<sequence>MSSINESQKTYKKKLLERLPSIKIGWFGRVKKKDYDLLKELSLDLLDTAEQGNNRKLSQKESTHQSEISNIHALYRKKLESYKYAFNDLLAKHEKASNDIKNLKQTNIQERENIEKHCSSYNIPSPYKEEPSIEPIVQKKRYNFSSTQKSNFLSELHRIGITPNEEQIQMLFSENPATCVQAGAGSGKSTVLACRVAFLYKALDIPLNKITVTTFTRASRKEFIEKLVHIINALPPKYNPIDEQVGRSVVKTFHSLAYMLHKKFGDGRKLIHGNFTPKLELDNGELLDIDDFTMMSEDEIKQSYECDDFIPKLSEEMNKVYNDLYLEDDKFKKTIDKLYVYSFWRKSVKKDSDNKYYDIFENELSDTSFNDWIEENRNFYMNNLICHEEKGYIKVGGTNLKYHINLPNLNLKIFISKDINNYRDQYLKSDKMKRYSIYNRMNYRRYFILSIARPDYLWVHSQQDLQDLIDRNNTMNGIPSAPYFTYANIGESINKNPGDKNFKPVYEHFYSLSSFIYSLGKKITKYSIETICEQNYFSELLENDITFLEAAIIFNKKLEEHLESKNLITFEQIFHNFSSSKHCDLSQCNPEINLKWSEHLLIDEFQDISPNIINFINNIKKIYTKKMAKGTIMFVGDENQSIYSWRGGARHFIMNPDLYFPIYGKFSIVRLYINYRSLNNIIEIARIYLKKLNCDKIFKSARKDEESKNSKFMIIEEIKTGTYETKINYEHLAEKLHEEVNRINASKEKPIYIISRYHKLLNNTGCQKWDILYNNLKKNEVIQPMTIHVSKGLQSKSIFLLGDIYYDSWNPLKNAIYLWTDMPTTYDNAQHNEALCLGYVALTRAEDNVYWYLNSQHKNGLSKDYLKIFSSIGNRSK</sequence>
<dbReference type="PANTHER" id="PTHR11070">
    <property type="entry name" value="UVRD / RECB / PCRA DNA HELICASE FAMILY MEMBER"/>
    <property type="match status" value="1"/>
</dbReference>
<name>A0A1Y6J0K3_9VIBR</name>
<dbReference type="EMBL" id="FXXI01000012">
    <property type="protein sequence ID" value="SMS02771.1"/>
    <property type="molecule type" value="Genomic_DNA"/>
</dbReference>
<keyword evidence="6" id="KW-0175">Coiled coil</keyword>
<keyword evidence="4 5" id="KW-0067">ATP-binding</keyword>
<reference evidence="8 11" key="2">
    <citation type="submission" date="2023-11" db="EMBL/GenBank/DDBJ databases">
        <title>Plant-associative lifestyle of Vibrio porteresiae and its evolutionary dynamics.</title>
        <authorList>
            <person name="Rameshkumar N."/>
            <person name="Kirti K."/>
        </authorList>
    </citation>
    <scope>NUCLEOTIDE SEQUENCE [LARGE SCALE GENOMIC DNA]</scope>
    <source>
        <strain evidence="8 11">MSSRF38</strain>
    </source>
</reference>
<dbReference type="GO" id="GO:0005524">
    <property type="term" value="F:ATP binding"/>
    <property type="evidence" value="ECO:0007669"/>
    <property type="project" value="UniProtKB-UniRule"/>
</dbReference>
<dbReference type="GO" id="GO:0000725">
    <property type="term" value="P:recombinational repair"/>
    <property type="evidence" value="ECO:0007669"/>
    <property type="project" value="TreeGrafter"/>
</dbReference>
<proteinExistence type="predicted"/>
<dbReference type="Gene3D" id="3.40.50.300">
    <property type="entry name" value="P-loop containing nucleotide triphosphate hydrolases"/>
    <property type="match status" value="3"/>
</dbReference>
<keyword evidence="1 5" id="KW-0547">Nucleotide-binding</keyword>
<dbReference type="GO" id="GO:0005829">
    <property type="term" value="C:cytosol"/>
    <property type="evidence" value="ECO:0007669"/>
    <property type="project" value="TreeGrafter"/>
</dbReference>
<keyword evidence="11" id="KW-1185">Reference proteome</keyword>
<feature type="coiled-coil region" evidence="6">
    <location>
        <begin position="86"/>
        <end position="113"/>
    </location>
</feature>